<evidence type="ECO:0000313" key="5">
    <source>
        <dbReference type="EMBL" id="QFX45556.1"/>
    </source>
</evidence>
<keyword evidence="1" id="KW-0812">Transmembrane</keyword>
<reference evidence="4" key="1">
    <citation type="journal article" date="2018" name="BMC Genomics">
        <title>Comparative genomic, transcriptomic, and proteomic reannotation of human herpesvirus 6.</title>
        <authorList>
            <person name="Greninger A.L."/>
            <person name="Knudsen G.M."/>
            <person name="Roychoudhury P."/>
            <person name="Hanson D.J."/>
            <person name="Sedlak R.H."/>
            <person name="Xie H."/>
            <person name="Guan J."/>
            <person name="Nguyen T."/>
            <person name="Peddu V."/>
            <person name="Boeckh M."/>
            <person name="Huang M.L."/>
            <person name="Cook L."/>
            <person name="Depledge D.P."/>
            <person name="Zerr D.M."/>
            <person name="Koelle D.M."/>
            <person name="Gantt S."/>
            <person name="Yoshikawa T."/>
            <person name="Caserta M."/>
            <person name="Hill J.A."/>
            <person name="Jerome K.R."/>
        </authorList>
    </citation>
    <scope>NUCLEOTIDE SEQUENCE</scope>
    <source>
        <strain evidence="2">HP23A7</strain>
        <strain evidence="3">HP88D9</strain>
        <strain evidence="4">HP94B11</strain>
        <strain evidence="5">HP96H12</strain>
    </source>
</reference>
<evidence type="ECO:0000313" key="4">
    <source>
        <dbReference type="EMBL" id="ARM09167.2"/>
    </source>
</evidence>
<evidence type="ECO:0000256" key="1">
    <source>
        <dbReference type="SAM" id="Phobius"/>
    </source>
</evidence>
<dbReference type="EMBL" id="KY315531">
    <property type="protein sequence ID" value="ARM07065.1"/>
    <property type="molecule type" value="Genomic_DNA"/>
</dbReference>
<dbReference type="EMBL" id="KY315549">
    <property type="protein sequence ID" value="ARM09167.2"/>
    <property type="molecule type" value="Genomic_DNA"/>
</dbReference>
<name>A0A1W6G8B0_9BETA</name>
<proteinExistence type="predicted"/>
<dbReference type="EMBL" id="KY315545">
    <property type="protein sequence ID" value="ARM08663.1"/>
    <property type="molecule type" value="Genomic_DNA"/>
</dbReference>
<evidence type="ECO:0000313" key="2">
    <source>
        <dbReference type="EMBL" id="ARM07065.1"/>
    </source>
</evidence>
<organism evidence="4">
    <name type="scientific">Human betaherpesvirus 6</name>
    <dbReference type="NCBI Taxonomy" id="10368"/>
    <lineage>
        <taxon>Viruses</taxon>
        <taxon>Duplodnaviria</taxon>
        <taxon>Heunggongvirae</taxon>
        <taxon>Peploviricota</taxon>
        <taxon>Herviviricetes</taxon>
        <taxon>Herpesvirales</taxon>
        <taxon>Orthoherpesviridae</taxon>
        <taxon>Betaherpesvirinae</taxon>
        <taxon>Roseolovirus</taxon>
    </lineage>
</organism>
<sequence length="79" mass="8784">MVAPWLSFSQSNVTVALEKMSLTALIMSLFILALKSRSKFLDSNATFFTNPSNLSHAKTMNLGSHQLKKSNSFPCNIFE</sequence>
<accession>A0A1W6DED2</accession>
<keyword evidence="1" id="KW-1133">Transmembrane helix</keyword>
<evidence type="ECO:0000313" key="3">
    <source>
        <dbReference type="EMBL" id="ARM08663.1"/>
    </source>
</evidence>
<protein>
    <submittedName>
        <fullName evidence="4">Uncharacterized protein</fullName>
    </submittedName>
</protein>
<dbReference type="EMBL" id="KY315552">
    <property type="protein sequence ID" value="QFX45556.1"/>
    <property type="molecule type" value="Genomic_DNA"/>
</dbReference>
<feature type="transmembrane region" description="Helical" evidence="1">
    <location>
        <begin position="15"/>
        <end position="34"/>
    </location>
</feature>
<keyword evidence="1" id="KW-0472">Membrane</keyword>
<accession>A0A1W6G8B0</accession>